<dbReference type="Gene3D" id="3.60.40.10">
    <property type="entry name" value="PPM-type phosphatase domain"/>
    <property type="match status" value="1"/>
</dbReference>
<dbReference type="EMBL" id="JAPMKX010000001">
    <property type="protein sequence ID" value="MCX7537568.1"/>
    <property type="molecule type" value="Genomic_DNA"/>
</dbReference>
<name>A0A9Q4CBU0_9CORY</name>
<evidence type="ECO:0000259" key="1">
    <source>
        <dbReference type="Pfam" id="PF13672"/>
    </source>
</evidence>
<protein>
    <submittedName>
        <fullName evidence="2">Protein phosphatase 2C domain-containing protein</fullName>
    </submittedName>
</protein>
<dbReference type="Pfam" id="PF13672">
    <property type="entry name" value="PP2C_2"/>
    <property type="match status" value="1"/>
</dbReference>
<accession>A0A9Q4CBU0</accession>
<dbReference type="Proteomes" id="UP001070238">
    <property type="component" value="Unassembled WGS sequence"/>
</dbReference>
<dbReference type="RefSeq" id="WP_267169115.1">
    <property type="nucleotide sequence ID" value="NZ_JAPMKX010000001.1"/>
</dbReference>
<evidence type="ECO:0000313" key="2">
    <source>
        <dbReference type="EMBL" id="MCX7537568.1"/>
    </source>
</evidence>
<dbReference type="InterPro" id="IPR036457">
    <property type="entry name" value="PPM-type-like_dom_sf"/>
</dbReference>
<dbReference type="SUPFAM" id="SSF81606">
    <property type="entry name" value="PP2C-like"/>
    <property type="match status" value="1"/>
</dbReference>
<proteinExistence type="predicted"/>
<reference evidence="2" key="1">
    <citation type="submission" date="2022-11" db="EMBL/GenBank/DDBJ databases">
        <title>Corynebacterium sp. isolated from Penguins.</title>
        <authorList>
            <person name="Sedlar K."/>
            <person name="Svec P."/>
        </authorList>
    </citation>
    <scope>NUCLEOTIDE SEQUENCE</scope>
    <source>
        <strain evidence="2">P5875</strain>
    </source>
</reference>
<organism evidence="2 3">
    <name type="scientific">Corynebacterium antarcticum</name>
    <dbReference type="NCBI Taxonomy" id="2800405"/>
    <lineage>
        <taxon>Bacteria</taxon>
        <taxon>Bacillati</taxon>
        <taxon>Actinomycetota</taxon>
        <taxon>Actinomycetes</taxon>
        <taxon>Mycobacteriales</taxon>
        <taxon>Corynebacteriaceae</taxon>
        <taxon>Corynebacterium</taxon>
    </lineage>
</organism>
<comment type="caution">
    <text evidence="2">The sequence shown here is derived from an EMBL/GenBank/DDBJ whole genome shotgun (WGS) entry which is preliminary data.</text>
</comment>
<gene>
    <name evidence="2" type="ORF">OS123_03265</name>
</gene>
<evidence type="ECO:0000313" key="3">
    <source>
        <dbReference type="Proteomes" id="UP001070238"/>
    </source>
</evidence>
<feature type="domain" description="PPM-type phosphatase" evidence="1">
    <location>
        <begin position="126"/>
        <end position="315"/>
    </location>
</feature>
<dbReference type="InterPro" id="IPR001932">
    <property type="entry name" value="PPM-type_phosphatase-like_dom"/>
</dbReference>
<sequence length="347" mass="38226">MKLSNLLVWFHKSTDRQFGHIDSSSGESQMRMQRSHNYVRGNAGILGLKKIRQKIKQQKNVEISQHRQHLVQNGDEINPLKVKPAQAIPESLLTYSYSGNGKNSLVTESGSACNGLLSVRAATLKGIGHARLGAHREDSFAILAEKDSIHVAVCDGVGSQPSSLAGSDLVSRLAVELSAKGAELFQIQEKIIQTISKTANDEGSAPETYSTTLCWCRINVGDKGADWPLEVAEWGNTQLYLLQINDGRWYPLPKQNIHGVEYTPALPLITKPTTYVGPATAVWKAGRVLCILTDGISDYIDDQSELNKLLSEAWKQQPSPSEFISQISFRLGPAHDDRTAVVLWRND</sequence>
<dbReference type="AlphaFoldDB" id="A0A9Q4CBU0"/>